<dbReference type="SUPFAM" id="SSF53098">
    <property type="entry name" value="Ribonuclease H-like"/>
    <property type="match status" value="1"/>
</dbReference>
<proteinExistence type="predicted"/>
<feature type="non-terminal residue" evidence="2">
    <location>
        <position position="1"/>
    </location>
</feature>
<comment type="caution">
    <text evidence="2">The sequence shown here is derived from an EMBL/GenBank/DDBJ whole genome shotgun (WGS) entry which is preliminary data.</text>
</comment>
<sequence>LLENVYEDIKNDVKYTIDTTQNITMVLNGWSNINREAVQNFISCLPNLVFYDAIFSGEAHHTAEWIAIQISAKMKEIGIQKFSSVITDTAANMKAAWKIIEEKYPHIICLGCSLHVINLLIGDILKIDKIKLVIENAKTIVKYFRDHHIPMAKLRCIQKENYGKEIALVLPIITRWGTHLDCIKSLLESQTAIQQMLFDQSTASLEIRIKAQLCSDEFWDDLKIVINILQPIVSTLKAFEANNSTISTTYSRFNTILTEVQKVE</sequence>
<dbReference type="InterPro" id="IPR007021">
    <property type="entry name" value="DUF659"/>
</dbReference>
<dbReference type="InterPro" id="IPR012337">
    <property type="entry name" value="RNaseH-like_sf"/>
</dbReference>
<feature type="non-terminal residue" evidence="2">
    <location>
        <position position="264"/>
    </location>
</feature>
<dbReference type="Proteomes" id="UP000789901">
    <property type="component" value="Unassembled WGS sequence"/>
</dbReference>
<keyword evidence="3" id="KW-1185">Reference proteome</keyword>
<dbReference type="EMBL" id="CAJVQB010129973">
    <property type="protein sequence ID" value="CAG8853852.1"/>
    <property type="molecule type" value="Genomic_DNA"/>
</dbReference>
<protein>
    <submittedName>
        <fullName evidence="2">8691_t:CDS:1</fullName>
    </submittedName>
</protein>
<reference evidence="2 3" key="1">
    <citation type="submission" date="2021-06" db="EMBL/GenBank/DDBJ databases">
        <authorList>
            <person name="Kallberg Y."/>
            <person name="Tangrot J."/>
            <person name="Rosling A."/>
        </authorList>
    </citation>
    <scope>NUCLEOTIDE SEQUENCE [LARGE SCALE GENOMIC DNA]</scope>
    <source>
        <strain evidence="2 3">120-4 pot B 10/14</strain>
    </source>
</reference>
<evidence type="ECO:0000259" key="1">
    <source>
        <dbReference type="Pfam" id="PF04937"/>
    </source>
</evidence>
<dbReference type="PANTHER" id="PTHR32166:SF123">
    <property type="entry name" value="BED-TYPE DOMAIN-CONTAINING PROTEIN"/>
    <property type="match status" value="1"/>
</dbReference>
<dbReference type="PANTHER" id="PTHR32166">
    <property type="entry name" value="OSJNBA0013A04.12 PROTEIN"/>
    <property type="match status" value="1"/>
</dbReference>
<organism evidence="2 3">
    <name type="scientific">Gigaspora margarita</name>
    <dbReference type="NCBI Taxonomy" id="4874"/>
    <lineage>
        <taxon>Eukaryota</taxon>
        <taxon>Fungi</taxon>
        <taxon>Fungi incertae sedis</taxon>
        <taxon>Mucoromycota</taxon>
        <taxon>Glomeromycotina</taxon>
        <taxon>Glomeromycetes</taxon>
        <taxon>Diversisporales</taxon>
        <taxon>Gigasporaceae</taxon>
        <taxon>Gigaspora</taxon>
    </lineage>
</organism>
<accession>A0ABN7XFC2</accession>
<dbReference type="Pfam" id="PF04937">
    <property type="entry name" value="DUF659"/>
    <property type="match status" value="1"/>
</dbReference>
<gene>
    <name evidence="2" type="ORF">GMARGA_LOCUS42673</name>
</gene>
<feature type="domain" description="DUF659" evidence="1">
    <location>
        <begin position="1"/>
        <end position="140"/>
    </location>
</feature>
<evidence type="ECO:0000313" key="3">
    <source>
        <dbReference type="Proteomes" id="UP000789901"/>
    </source>
</evidence>
<name>A0ABN7XFC2_GIGMA</name>
<evidence type="ECO:0000313" key="2">
    <source>
        <dbReference type="EMBL" id="CAG8853852.1"/>
    </source>
</evidence>